<dbReference type="Proteomes" id="UP000008810">
    <property type="component" value="Chromosome 3"/>
</dbReference>
<dbReference type="CDD" id="cd00107">
    <property type="entry name" value="Knot1"/>
    <property type="match status" value="1"/>
</dbReference>
<dbReference type="GO" id="GO:0006952">
    <property type="term" value="P:defense response"/>
    <property type="evidence" value="ECO:0000318"/>
    <property type="project" value="GO_Central"/>
</dbReference>
<dbReference type="HOGENOM" id="CLU_161668_1_2_1"/>
<dbReference type="RefSeq" id="XP_003573542.1">
    <property type="nucleotide sequence ID" value="XM_003573494.4"/>
</dbReference>
<dbReference type="EMBL" id="CM000882">
    <property type="protein sequence ID" value="KQJ95572.1"/>
    <property type="molecule type" value="Genomic_DNA"/>
</dbReference>
<dbReference type="Gene3D" id="3.30.30.10">
    <property type="entry name" value="Knottin, scorpion toxin-like"/>
    <property type="match status" value="1"/>
</dbReference>
<evidence type="ECO:0000259" key="4">
    <source>
        <dbReference type="SMART" id="SM00505"/>
    </source>
</evidence>
<keyword evidence="7" id="KW-1185">Reference proteome</keyword>
<feature type="domain" description="Knottins-like" evidence="4">
    <location>
        <begin position="32"/>
        <end position="77"/>
    </location>
</feature>
<dbReference type="AlphaFoldDB" id="I1I1X0"/>
<name>I1I1X0_BRADI</name>
<accession>I1I1X0</accession>
<dbReference type="KEGG" id="bdi:100833908"/>
<dbReference type="OMA" id="NCDGIMR"/>
<dbReference type="Gramene" id="KQJ95572">
    <property type="protein sequence ID" value="KQJ95572"/>
    <property type="gene ID" value="BRADI_3g17850v3"/>
</dbReference>
<evidence type="ECO:0000256" key="1">
    <source>
        <dbReference type="ARBA" id="ARBA00022729"/>
    </source>
</evidence>
<dbReference type="PROSITE" id="PS00940">
    <property type="entry name" value="GAMMA_THIONIN"/>
    <property type="match status" value="1"/>
</dbReference>
<dbReference type="InterPro" id="IPR008176">
    <property type="entry name" value="Defensin_plant"/>
</dbReference>
<organism evidence="5">
    <name type="scientific">Brachypodium distachyon</name>
    <name type="common">Purple false brome</name>
    <name type="synonym">Trachynia distachya</name>
    <dbReference type="NCBI Taxonomy" id="15368"/>
    <lineage>
        <taxon>Eukaryota</taxon>
        <taxon>Viridiplantae</taxon>
        <taxon>Streptophyta</taxon>
        <taxon>Embryophyta</taxon>
        <taxon>Tracheophyta</taxon>
        <taxon>Spermatophyta</taxon>
        <taxon>Magnoliopsida</taxon>
        <taxon>Liliopsida</taxon>
        <taxon>Poales</taxon>
        <taxon>Poaceae</taxon>
        <taxon>BOP clade</taxon>
        <taxon>Pooideae</taxon>
        <taxon>Stipodae</taxon>
        <taxon>Brachypodieae</taxon>
        <taxon>Brachypodium</taxon>
    </lineage>
</organism>
<reference evidence="5" key="2">
    <citation type="submission" date="2017-06" db="EMBL/GenBank/DDBJ databases">
        <title>WGS assembly of Brachypodium distachyon.</title>
        <authorList>
            <consortium name="The International Brachypodium Initiative"/>
            <person name="Lucas S."/>
            <person name="Harmon-Smith M."/>
            <person name="Lail K."/>
            <person name="Tice H."/>
            <person name="Grimwood J."/>
            <person name="Bruce D."/>
            <person name="Barry K."/>
            <person name="Shu S."/>
            <person name="Lindquist E."/>
            <person name="Wang M."/>
            <person name="Pitluck S."/>
            <person name="Vogel J.P."/>
            <person name="Garvin D.F."/>
            <person name="Mockler T.C."/>
            <person name="Schmutz J."/>
            <person name="Rokhsar D."/>
            <person name="Bevan M.W."/>
        </authorList>
    </citation>
    <scope>NUCLEOTIDE SEQUENCE</scope>
    <source>
        <strain evidence="5">Bd21</strain>
    </source>
</reference>
<dbReference type="GeneID" id="100833908"/>
<dbReference type="Pfam" id="PF00304">
    <property type="entry name" value="Gamma-thionin"/>
    <property type="match status" value="1"/>
</dbReference>
<keyword evidence="2" id="KW-1015">Disulfide bond</keyword>
<dbReference type="SMART" id="SM00505">
    <property type="entry name" value="Knot1"/>
    <property type="match status" value="1"/>
</dbReference>
<dbReference type="InterPro" id="IPR003614">
    <property type="entry name" value="Knottins"/>
</dbReference>
<reference evidence="6" key="3">
    <citation type="submission" date="2018-08" db="UniProtKB">
        <authorList>
            <consortium name="EnsemblPlants"/>
        </authorList>
    </citation>
    <scope>IDENTIFICATION</scope>
    <source>
        <strain evidence="6">cv. Bd21</strain>
    </source>
</reference>
<dbReference type="PANTHER" id="PTHR33147:SF130">
    <property type="entry name" value="DEFENSIN-LIKE PROTEIN 1"/>
    <property type="match status" value="1"/>
</dbReference>
<dbReference type="eggNOG" id="ENOG502S7BC">
    <property type="taxonomic scope" value="Eukaryota"/>
</dbReference>
<evidence type="ECO:0000313" key="6">
    <source>
        <dbReference type="EnsemblPlants" id="KQJ95572"/>
    </source>
</evidence>
<proteinExistence type="predicted"/>
<feature type="chain" id="PRO_5014095000" description="Knottins-like domain-containing protein" evidence="3">
    <location>
        <begin position="19"/>
        <end position="77"/>
    </location>
</feature>
<dbReference type="InterPro" id="IPR036574">
    <property type="entry name" value="Scorpion_toxin-like_sf"/>
</dbReference>
<evidence type="ECO:0000313" key="5">
    <source>
        <dbReference type="EMBL" id="KQJ95572.1"/>
    </source>
</evidence>
<evidence type="ECO:0000256" key="2">
    <source>
        <dbReference type="ARBA" id="ARBA00023157"/>
    </source>
</evidence>
<evidence type="ECO:0000256" key="3">
    <source>
        <dbReference type="SAM" id="SignalP"/>
    </source>
</evidence>
<feature type="signal peptide" evidence="3">
    <location>
        <begin position="1"/>
        <end position="18"/>
    </location>
</feature>
<keyword evidence="1 3" id="KW-0732">Signal</keyword>
<protein>
    <recommendedName>
        <fullName evidence="4">Knottins-like domain-containing protein</fullName>
    </recommendedName>
</protein>
<dbReference type="STRING" id="15368.I1I1X0"/>
<gene>
    <name evidence="6" type="primary">LOC100833908</name>
    <name evidence="5" type="ORF">BRADI_3g17850v3</name>
</gene>
<dbReference type="PRINTS" id="PR00288">
    <property type="entry name" value="PUROTHIONIN"/>
</dbReference>
<dbReference type="PANTHER" id="PTHR33147">
    <property type="entry name" value="DEFENSIN-LIKE PROTEIN 1"/>
    <property type="match status" value="1"/>
</dbReference>
<dbReference type="EnsemblPlants" id="KQJ95572">
    <property type="protein sequence ID" value="KQJ95572"/>
    <property type="gene ID" value="BRADI_3g17850v3"/>
</dbReference>
<dbReference type="OrthoDB" id="683455at2759"/>
<sequence>MWTKKNVALVLMLLIILAAQEEGGSNVAEAKICRKRSAGYHGMCMSDRNCAQVCQAEGWGGGNCDGAVRRCKCSREC</sequence>
<reference evidence="5 6" key="1">
    <citation type="journal article" date="2010" name="Nature">
        <title>Genome sequencing and analysis of the model grass Brachypodium distachyon.</title>
        <authorList>
            <consortium name="International Brachypodium Initiative"/>
        </authorList>
    </citation>
    <scope>NUCLEOTIDE SEQUENCE [LARGE SCALE GENOMIC DNA]</scope>
    <source>
        <strain evidence="5 6">Bd21</strain>
    </source>
</reference>
<dbReference type="SUPFAM" id="SSF57095">
    <property type="entry name" value="Scorpion toxin-like"/>
    <property type="match status" value="1"/>
</dbReference>
<evidence type="ECO:0000313" key="7">
    <source>
        <dbReference type="Proteomes" id="UP000008810"/>
    </source>
</evidence>